<evidence type="ECO:0000313" key="2">
    <source>
        <dbReference type="Proteomes" id="UP000244081"/>
    </source>
</evidence>
<dbReference type="AlphaFoldDB" id="A0A2T5VEN4"/>
<name>A0A2T5VEN4_9HYPH</name>
<sequence>MDTDLGQGLCFDLVRGSEGDAPVSLLKIMKGEGPVDLEADAVLREVTEFACFCQRYAILASCDEPGNIGFVRDGEGYRLVAYDLKFRLNKEFIPISTLFSSVRRRKVQRRFERLFEPLAESLGRAGNA</sequence>
<dbReference type="Proteomes" id="UP000244081">
    <property type="component" value="Unassembled WGS sequence"/>
</dbReference>
<protein>
    <submittedName>
        <fullName evidence="1">PhoP regulatory network protein YrbL</fullName>
    </submittedName>
</protein>
<reference evidence="1 2" key="1">
    <citation type="submission" date="2018-04" db="EMBL/GenBank/DDBJ databases">
        <title>Genomic Encyclopedia of Archaeal and Bacterial Type Strains, Phase II (KMG-II): from individual species to whole genera.</title>
        <authorList>
            <person name="Goeker M."/>
        </authorList>
    </citation>
    <scope>NUCLEOTIDE SEQUENCE [LARGE SCALE GENOMIC DNA]</scope>
    <source>
        <strain evidence="1 2">DSM 23382</strain>
    </source>
</reference>
<keyword evidence="2" id="KW-1185">Reference proteome</keyword>
<dbReference type="EMBL" id="QAYG01000001">
    <property type="protein sequence ID" value="PTW62211.1"/>
    <property type="molecule type" value="Genomic_DNA"/>
</dbReference>
<accession>A0A2T5VEN4</accession>
<proteinExistence type="predicted"/>
<comment type="caution">
    <text evidence="1">The sequence shown here is derived from an EMBL/GenBank/DDBJ whole genome shotgun (WGS) entry which is preliminary data.</text>
</comment>
<gene>
    <name evidence="1" type="ORF">C8N35_101248</name>
</gene>
<organism evidence="1 2">
    <name type="scientific">Breoghania corrubedonensis</name>
    <dbReference type="NCBI Taxonomy" id="665038"/>
    <lineage>
        <taxon>Bacteria</taxon>
        <taxon>Pseudomonadati</taxon>
        <taxon>Pseudomonadota</taxon>
        <taxon>Alphaproteobacteria</taxon>
        <taxon>Hyphomicrobiales</taxon>
        <taxon>Stappiaceae</taxon>
        <taxon>Breoghania</taxon>
    </lineage>
</organism>
<evidence type="ECO:0000313" key="1">
    <source>
        <dbReference type="EMBL" id="PTW62211.1"/>
    </source>
</evidence>